<reference evidence="2" key="1">
    <citation type="journal article" date="2023" name="Science">
        <title>Genome structures resolve the early diversification of teleost fishes.</title>
        <authorList>
            <person name="Parey E."/>
            <person name="Louis A."/>
            <person name="Montfort J."/>
            <person name="Bouchez O."/>
            <person name="Roques C."/>
            <person name="Iampietro C."/>
            <person name="Lluch J."/>
            <person name="Castinel A."/>
            <person name="Donnadieu C."/>
            <person name="Desvignes T."/>
            <person name="Floi Bucao C."/>
            <person name="Jouanno E."/>
            <person name="Wen M."/>
            <person name="Mejri S."/>
            <person name="Dirks R."/>
            <person name="Jansen H."/>
            <person name="Henkel C."/>
            <person name="Chen W.J."/>
            <person name="Zahm M."/>
            <person name="Cabau C."/>
            <person name="Klopp C."/>
            <person name="Thompson A.W."/>
            <person name="Robinson-Rechavi M."/>
            <person name="Braasch I."/>
            <person name="Lecointre G."/>
            <person name="Bobe J."/>
            <person name="Postlethwait J.H."/>
            <person name="Berthelot C."/>
            <person name="Roest Crollius H."/>
            <person name="Guiguen Y."/>
        </authorList>
    </citation>
    <scope>NUCLEOTIDE SEQUENCE</scope>
    <source>
        <strain evidence="2">WJC10195</strain>
    </source>
</reference>
<dbReference type="EMBL" id="JAINUF010000001">
    <property type="protein sequence ID" value="KAJ8379924.1"/>
    <property type="molecule type" value="Genomic_DNA"/>
</dbReference>
<feature type="compositionally biased region" description="Basic and acidic residues" evidence="1">
    <location>
        <begin position="66"/>
        <end position="78"/>
    </location>
</feature>
<feature type="region of interest" description="Disordered" evidence="1">
    <location>
        <begin position="55"/>
        <end position="86"/>
    </location>
</feature>
<comment type="caution">
    <text evidence="2">The sequence shown here is derived from an EMBL/GenBank/DDBJ whole genome shotgun (WGS) entry which is preliminary data.</text>
</comment>
<dbReference type="Proteomes" id="UP001152622">
    <property type="component" value="Chromosome 1"/>
</dbReference>
<evidence type="ECO:0000313" key="3">
    <source>
        <dbReference type="Proteomes" id="UP001152622"/>
    </source>
</evidence>
<accession>A0A9Q1G983</accession>
<feature type="region of interest" description="Disordered" evidence="1">
    <location>
        <begin position="1"/>
        <end position="20"/>
    </location>
</feature>
<evidence type="ECO:0000256" key="1">
    <source>
        <dbReference type="SAM" id="MobiDB-lite"/>
    </source>
</evidence>
<organism evidence="2 3">
    <name type="scientific">Synaphobranchus kaupii</name>
    <name type="common">Kaup's arrowtooth eel</name>
    <dbReference type="NCBI Taxonomy" id="118154"/>
    <lineage>
        <taxon>Eukaryota</taxon>
        <taxon>Metazoa</taxon>
        <taxon>Chordata</taxon>
        <taxon>Craniata</taxon>
        <taxon>Vertebrata</taxon>
        <taxon>Euteleostomi</taxon>
        <taxon>Actinopterygii</taxon>
        <taxon>Neopterygii</taxon>
        <taxon>Teleostei</taxon>
        <taxon>Anguilliformes</taxon>
        <taxon>Synaphobranchidae</taxon>
        <taxon>Synaphobranchus</taxon>
    </lineage>
</organism>
<name>A0A9Q1G983_SYNKA</name>
<sequence length="86" mass="9588">MRAQAAFKSPIKGSSPSRQSMRRADLCHLVNLRLKVGVQRLESECLAAYGGSPLKQRRRRGAASGAERRRSEDCHPRPDACCQIPR</sequence>
<protein>
    <submittedName>
        <fullName evidence="2">Uncharacterized protein</fullName>
    </submittedName>
</protein>
<dbReference type="AlphaFoldDB" id="A0A9Q1G983"/>
<evidence type="ECO:0000313" key="2">
    <source>
        <dbReference type="EMBL" id="KAJ8379924.1"/>
    </source>
</evidence>
<keyword evidence="3" id="KW-1185">Reference proteome</keyword>
<gene>
    <name evidence="2" type="ORF">SKAU_G00007020</name>
</gene>
<proteinExistence type="predicted"/>